<organism evidence="2 3">
    <name type="scientific">Austropuccinia psidii MF-1</name>
    <dbReference type="NCBI Taxonomy" id="1389203"/>
    <lineage>
        <taxon>Eukaryota</taxon>
        <taxon>Fungi</taxon>
        <taxon>Dikarya</taxon>
        <taxon>Basidiomycota</taxon>
        <taxon>Pucciniomycotina</taxon>
        <taxon>Pucciniomycetes</taxon>
        <taxon>Pucciniales</taxon>
        <taxon>Sphaerophragmiaceae</taxon>
        <taxon>Austropuccinia</taxon>
    </lineage>
</organism>
<reference evidence="2" key="1">
    <citation type="submission" date="2021-03" db="EMBL/GenBank/DDBJ databases">
        <title>Draft genome sequence of rust myrtle Austropuccinia psidii MF-1, a brazilian biotype.</title>
        <authorList>
            <person name="Quecine M.C."/>
            <person name="Pachon D.M.R."/>
            <person name="Bonatelli M.L."/>
            <person name="Correr F.H."/>
            <person name="Franceschini L.M."/>
            <person name="Leite T.F."/>
            <person name="Margarido G.R.A."/>
            <person name="Almeida C.A."/>
            <person name="Ferrarezi J.A."/>
            <person name="Labate C.A."/>
        </authorList>
    </citation>
    <scope>NUCLEOTIDE SEQUENCE</scope>
    <source>
        <strain evidence="2">MF-1</strain>
    </source>
</reference>
<evidence type="ECO:0000256" key="1">
    <source>
        <dbReference type="SAM" id="MobiDB-lite"/>
    </source>
</evidence>
<feature type="region of interest" description="Disordered" evidence="1">
    <location>
        <begin position="125"/>
        <end position="169"/>
    </location>
</feature>
<name>A0A9Q3BD46_9BASI</name>
<protein>
    <submittedName>
        <fullName evidence="2">Uncharacterized protein</fullName>
    </submittedName>
</protein>
<comment type="caution">
    <text evidence="2">The sequence shown here is derived from an EMBL/GenBank/DDBJ whole genome shotgun (WGS) entry which is preliminary data.</text>
</comment>
<gene>
    <name evidence="2" type="ORF">O181_002785</name>
</gene>
<dbReference type="AlphaFoldDB" id="A0A9Q3BD46"/>
<evidence type="ECO:0000313" key="2">
    <source>
        <dbReference type="EMBL" id="MBW0463070.1"/>
    </source>
</evidence>
<dbReference type="EMBL" id="AVOT02000477">
    <property type="protein sequence ID" value="MBW0463070.1"/>
    <property type="molecule type" value="Genomic_DNA"/>
</dbReference>
<evidence type="ECO:0000313" key="3">
    <source>
        <dbReference type="Proteomes" id="UP000765509"/>
    </source>
</evidence>
<dbReference type="Proteomes" id="UP000765509">
    <property type="component" value="Unassembled WGS sequence"/>
</dbReference>
<accession>A0A9Q3BD46</accession>
<sequence>MVDGRKLREIIPTLQFTFQFTRELRQEDWKDMYQVLQLHQILKDFLQWSMNNKGSNLASSLEELGAGYQKICLKEIPFKDPMVITKGWNPNRKLKLLVEKEARIRENQATIQAIEEKLNPTEHNLICSGSQGVNAPDPQVASHHSATSRSVKKSHHYSQSEAHLRRKQG</sequence>
<keyword evidence="3" id="KW-1185">Reference proteome</keyword>
<proteinExistence type="predicted"/>